<evidence type="ECO:0000256" key="1">
    <source>
        <dbReference type="SAM" id="Phobius"/>
    </source>
</evidence>
<organism evidence="2 3">
    <name type="scientific">Capnocytophaga granulosa</name>
    <dbReference type="NCBI Taxonomy" id="45242"/>
    <lineage>
        <taxon>Bacteria</taxon>
        <taxon>Pseudomonadati</taxon>
        <taxon>Bacteroidota</taxon>
        <taxon>Flavobacteriia</taxon>
        <taxon>Flavobacteriales</taxon>
        <taxon>Flavobacteriaceae</taxon>
        <taxon>Capnocytophaga</taxon>
    </lineage>
</organism>
<feature type="non-terminal residue" evidence="2">
    <location>
        <position position="1"/>
    </location>
</feature>
<proteinExistence type="predicted"/>
<sequence length="179" mass="21541">FLNDVIFAYWMLMHFLWFFVPTLLNDSFNRAISIPPVEYESWQFPADYKQRGSIKDEEMRDLVLISLVVKKEETDENFSSFRAKAPSRIDFGRLFYSFVLDYNEKHFNEPIQTEDDNGLCHWIFYLQPKWYEKTRFIIPDGTLLSNNIVENSVIFCIRKEGVDNKPKEEEEEEETYEFQ</sequence>
<evidence type="ECO:0000313" key="2">
    <source>
        <dbReference type="EMBL" id="SDX23121.1"/>
    </source>
</evidence>
<comment type="caution">
    <text evidence="2">The sequence shown here is derived from an EMBL/GenBank/DDBJ whole genome shotgun (WGS) entry which is preliminary data.</text>
</comment>
<protein>
    <submittedName>
        <fullName evidence="2">Uncharacterized protein</fullName>
    </submittedName>
</protein>
<dbReference type="Pfam" id="PF17555">
    <property type="entry name" value="TssN"/>
    <property type="match status" value="1"/>
</dbReference>
<dbReference type="Proteomes" id="UP000182771">
    <property type="component" value="Unassembled WGS sequence"/>
</dbReference>
<name>A0A1H3A111_9FLAO</name>
<keyword evidence="1" id="KW-0812">Transmembrane</keyword>
<keyword evidence="1" id="KW-0472">Membrane</keyword>
<keyword evidence="3" id="KW-1185">Reference proteome</keyword>
<feature type="transmembrane region" description="Helical" evidence="1">
    <location>
        <begin position="6"/>
        <end position="24"/>
    </location>
</feature>
<dbReference type="InterPro" id="IPR035177">
    <property type="entry name" value="TssN"/>
</dbReference>
<keyword evidence="1" id="KW-1133">Transmembrane helix</keyword>
<accession>A0A1H3A111</accession>
<reference evidence="2 3" key="1">
    <citation type="submission" date="2016-10" db="EMBL/GenBank/DDBJ databases">
        <authorList>
            <person name="Varghese N."/>
            <person name="Submissions S."/>
        </authorList>
    </citation>
    <scope>NUCLEOTIDE SEQUENCE [LARGE SCALE GENOMIC DNA]</scope>
    <source>
        <strain evidence="2 3">DSM 11449</strain>
    </source>
</reference>
<evidence type="ECO:0000313" key="3">
    <source>
        <dbReference type="Proteomes" id="UP000182771"/>
    </source>
</evidence>
<gene>
    <name evidence="2" type="ORF">SAMN05444420_1233</name>
</gene>
<dbReference type="EMBL" id="FNND01000023">
    <property type="protein sequence ID" value="SDX23121.1"/>
    <property type="molecule type" value="Genomic_DNA"/>
</dbReference>
<dbReference type="AlphaFoldDB" id="A0A1H3A111"/>
<dbReference type="RefSeq" id="WP_234945895.1">
    <property type="nucleotide sequence ID" value="NZ_FNND01000023.1"/>
</dbReference>